<dbReference type="InterPro" id="IPR044277">
    <property type="entry name" value="GIP1"/>
</dbReference>
<dbReference type="InterPro" id="IPR009060">
    <property type="entry name" value="UBA-like_sf"/>
</dbReference>
<comment type="caution">
    <text evidence="3">The sequence shown here is derived from an EMBL/GenBank/DDBJ whole genome shotgun (WGS) entry which is preliminary data.</text>
</comment>
<dbReference type="PANTHER" id="PTHR46775">
    <property type="entry name" value="FLOCCULATION PROTEIN (DUF1296)"/>
    <property type="match status" value="1"/>
</dbReference>
<evidence type="ECO:0000313" key="3">
    <source>
        <dbReference type="EMBL" id="KAK9057178.1"/>
    </source>
</evidence>
<dbReference type="PANTHER" id="PTHR46775:SF7">
    <property type="entry name" value="GBF-INTERACTING PROTEIN"/>
    <property type="match status" value="1"/>
</dbReference>
<feature type="compositionally biased region" description="Polar residues" evidence="1">
    <location>
        <begin position="637"/>
        <end position="668"/>
    </location>
</feature>
<name>A0AAP0GNP8_9ASTR</name>
<keyword evidence="4" id="KW-1185">Reference proteome</keyword>
<reference evidence="3 4" key="1">
    <citation type="submission" date="2024-04" db="EMBL/GenBank/DDBJ databases">
        <title>The reference genome of an endangered Asteraceae, Deinandra increscens subsp. villosa, native to the Central Coast of California.</title>
        <authorList>
            <person name="Guilliams M."/>
            <person name="Hasenstab-Lehman K."/>
            <person name="Meyer R."/>
            <person name="Mcevoy S."/>
        </authorList>
    </citation>
    <scope>NUCLEOTIDE SEQUENCE [LARGE SCALE GENOMIC DNA]</scope>
    <source>
        <tissue evidence="3">Leaf</tissue>
    </source>
</reference>
<feature type="compositionally biased region" description="Polar residues" evidence="1">
    <location>
        <begin position="754"/>
        <end position="768"/>
    </location>
</feature>
<accession>A0AAP0GNP8</accession>
<dbReference type="AlphaFoldDB" id="A0AAP0GNP8"/>
<dbReference type="SUPFAM" id="SSF46934">
    <property type="entry name" value="UBA-like"/>
    <property type="match status" value="1"/>
</dbReference>
<feature type="region of interest" description="Disordered" evidence="1">
    <location>
        <begin position="637"/>
        <end position="672"/>
    </location>
</feature>
<feature type="region of interest" description="Disordered" evidence="1">
    <location>
        <begin position="743"/>
        <end position="768"/>
    </location>
</feature>
<evidence type="ECO:0000256" key="1">
    <source>
        <dbReference type="SAM" id="MobiDB-lite"/>
    </source>
</evidence>
<dbReference type="Pfam" id="PF06972">
    <property type="entry name" value="GIP1_N"/>
    <property type="match status" value="1"/>
</dbReference>
<sequence>MTTTGGGGECDARVSIPATARKLIQELSKSLRYKHTDDFLYATLNDSAMDPTEAARRLKMIHDIREIAGKHSVEDVYTMLKECNLDANEAAQRLLYIDTFHVVKKKHDRRKTTISDASQENKHARGNQWRGDKGGRGTFYVSKVFEDGGGGGRNFSSGKDSGVTSSLPRVLRPTLPGHMGKENNVVHTSNSCANINGTPALSNGSYNHKLAPKVSAEDKKLLGQSNRTPHKKSLLPIFNTMRKVTNFLAFFITLALLDITSPSSDHVVVSSQNTKHVCAVGTIKCEIVKSSGSDESNAKIPAGMKFSADQLGTGTIPIIAVAADSNLKSNVAENNQISESLQPPLLTQNSSQVVNPIQDNQQPPQLLDEPLKVNASEHTDLVPEEESELNTSTPKFDVMIEKATLSSHQAVIFPDHLQFPENYKCQFIFGSLDATTEEPKPISVTDSTQQNEVLKEHSLSNGDVSITSQEGEIQDHVSKDVLPLDDNILSEASAVKHEQTKAEIIPPPPSTGFQNLPVLQTTRDYSFGYMPPLMGPHFVQLDIPELQASNGNSLAVSAVGQSAVTQPAIAGQSSIALSPPLFPYFRPYPNYIPYNPYFPHIYLPQNGHLVNHGVFPQPPLPTANAHHMQVAAAVKLPTSQNKQGSNEDLPTSETKDNNIPSTVQQSEDPQAWARASVHDFPNFLPNYFYNYPQGQQMAAFSPLQAAALYHSSQTMTAQSTLQSPLMYQPPPTVGPVEPTVQLSTSYPQHPHAPQVNQTDTALLNTGTG</sequence>
<dbReference type="EMBL" id="JBCNJP010000024">
    <property type="protein sequence ID" value="KAK9057178.1"/>
    <property type="molecule type" value="Genomic_DNA"/>
</dbReference>
<protein>
    <recommendedName>
        <fullName evidence="2">GBF-interacting protein 1 N-terminal domain-containing protein</fullName>
    </recommendedName>
</protein>
<feature type="region of interest" description="Disordered" evidence="1">
    <location>
        <begin position="111"/>
        <end position="134"/>
    </location>
</feature>
<evidence type="ECO:0000313" key="4">
    <source>
        <dbReference type="Proteomes" id="UP001408789"/>
    </source>
</evidence>
<proteinExistence type="predicted"/>
<dbReference type="Proteomes" id="UP001408789">
    <property type="component" value="Unassembled WGS sequence"/>
</dbReference>
<evidence type="ECO:0000259" key="2">
    <source>
        <dbReference type="Pfam" id="PF06972"/>
    </source>
</evidence>
<dbReference type="InterPro" id="IPR009719">
    <property type="entry name" value="GIP1_N"/>
</dbReference>
<dbReference type="GO" id="GO:0051082">
    <property type="term" value="F:unfolded protein binding"/>
    <property type="evidence" value="ECO:0007669"/>
    <property type="project" value="TreeGrafter"/>
</dbReference>
<organism evidence="3 4">
    <name type="scientific">Deinandra increscens subsp. villosa</name>
    <dbReference type="NCBI Taxonomy" id="3103831"/>
    <lineage>
        <taxon>Eukaryota</taxon>
        <taxon>Viridiplantae</taxon>
        <taxon>Streptophyta</taxon>
        <taxon>Embryophyta</taxon>
        <taxon>Tracheophyta</taxon>
        <taxon>Spermatophyta</taxon>
        <taxon>Magnoliopsida</taxon>
        <taxon>eudicotyledons</taxon>
        <taxon>Gunneridae</taxon>
        <taxon>Pentapetalae</taxon>
        <taxon>asterids</taxon>
        <taxon>campanulids</taxon>
        <taxon>Asterales</taxon>
        <taxon>Asteraceae</taxon>
        <taxon>Asteroideae</taxon>
        <taxon>Heliantheae alliance</taxon>
        <taxon>Madieae</taxon>
        <taxon>Madiinae</taxon>
        <taxon>Deinandra</taxon>
    </lineage>
</organism>
<gene>
    <name evidence="3" type="ORF">SSX86_024545</name>
</gene>
<feature type="domain" description="GBF-interacting protein 1 N-terminal" evidence="2">
    <location>
        <begin position="59"/>
        <end position="111"/>
    </location>
</feature>